<evidence type="ECO:0000313" key="2">
    <source>
        <dbReference type="EMBL" id="GAA2226567.1"/>
    </source>
</evidence>
<name>A0ABN3DBC1_9MICO</name>
<protein>
    <recommendedName>
        <fullName evidence="4">Peptidase M10 metallopeptidase domain-containing protein</fullName>
    </recommendedName>
</protein>
<gene>
    <name evidence="2" type="ORF">GCM10009851_08170</name>
</gene>
<evidence type="ECO:0008006" key="4">
    <source>
        <dbReference type="Google" id="ProtNLM"/>
    </source>
</evidence>
<proteinExistence type="predicted"/>
<organism evidence="2 3">
    <name type="scientific">Herbiconiux moechotypicola</name>
    <dbReference type="NCBI Taxonomy" id="637393"/>
    <lineage>
        <taxon>Bacteria</taxon>
        <taxon>Bacillati</taxon>
        <taxon>Actinomycetota</taxon>
        <taxon>Actinomycetes</taxon>
        <taxon>Micrococcales</taxon>
        <taxon>Microbacteriaceae</taxon>
        <taxon>Herbiconiux</taxon>
    </lineage>
</organism>
<feature type="signal peptide" evidence="1">
    <location>
        <begin position="1"/>
        <end position="36"/>
    </location>
</feature>
<reference evidence="2 3" key="1">
    <citation type="journal article" date="2019" name="Int. J. Syst. Evol. Microbiol.">
        <title>The Global Catalogue of Microorganisms (GCM) 10K type strain sequencing project: providing services to taxonomists for standard genome sequencing and annotation.</title>
        <authorList>
            <consortium name="The Broad Institute Genomics Platform"/>
            <consortium name="The Broad Institute Genome Sequencing Center for Infectious Disease"/>
            <person name="Wu L."/>
            <person name="Ma J."/>
        </authorList>
    </citation>
    <scope>NUCLEOTIDE SEQUENCE [LARGE SCALE GENOMIC DNA]</scope>
    <source>
        <strain evidence="2 3">JCM 16117</strain>
    </source>
</reference>
<sequence>MDEAAKVSTGVVRRRVSRRLLAFAVAAAGVLGSSVAGPPTVVAHAEACATTGLQPRVVVSDEPGFIETQFCLDGTWVTTSATQVAPEVKIIDEGPIWDPRDDIYRLGAARAFFGLPVRDPYTVADSAKSMYDKLVSAAELVELRAALDEARAQAVINRRAIARSDGCQMRSVTYPLISTRTAGYWTPPASIGPPDEPSRIDYVIAPGVPRQQVLAVLSAIEQYPVAVAAQDALGRYPAEIVPHDPGDPRPPTITFTQVSGIDAAAQTVVSKTTGIPGVANRWISGTIELTHLATPPAVGHEIGHVLGLDHLPRSASAGTMKWQLDDTGPWDPSIPLGDPATQAFDDCMFLPPIENVFFDR</sequence>
<dbReference type="SUPFAM" id="SSF55486">
    <property type="entry name" value="Metalloproteases ('zincins'), catalytic domain"/>
    <property type="match status" value="1"/>
</dbReference>
<dbReference type="EMBL" id="BAAAQY010000002">
    <property type="protein sequence ID" value="GAA2226567.1"/>
    <property type="molecule type" value="Genomic_DNA"/>
</dbReference>
<keyword evidence="3" id="KW-1185">Reference proteome</keyword>
<evidence type="ECO:0000256" key="1">
    <source>
        <dbReference type="SAM" id="SignalP"/>
    </source>
</evidence>
<keyword evidence="1" id="KW-0732">Signal</keyword>
<accession>A0ABN3DBC1</accession>
<evidence type="ECO:0000313" key="3">
    <source>
        <dbReference type="Proteomes" id="UP001500929"/>
    </source>
</evidence>
<comment type="caution">
    <text evidence="2">The sequence shown here is derived from an EMBL/GenBank/DDBJ whole genome shotgun (WGS) entry which is preliminary data.</text>
</comment>
<feature type="chain" id="PRO_5045751215" description="Peptidase M10 metallopeptidase domain-containing protein" evidence="1">
    <location>
        <begin position="37"/>
        <end position="360"/>
    </location>
</feature>
<dbReference type="Proteomes" id="UP001500929">
    <property type="component" value="Unassembled WGS sequence"/>
</dbReference>